<proteinExistence type="predicted"/>
<feature type="chain" id="PRO_5024437081" description="DUF1311 domain-containing protein" evidence="1">
    <location>
        <begin position="22"/>
        <end position="114"/>
    </location>
</feature>
<dbReference type="GO" id="GO:0005576">
    <property type="term" value="C:extracellular region"/>
    <property type="evidence" value="ECO:0007669"/>
    <property type="project" value="TreeGrafter"/>
</dbReference>
<comment type="caution">
    <text evidence="2">The sequence shown here is derived from an EMBL/GenBank/DDBJ whole genome shotgun (WGS) entry which is preliminary data.</text>
</comment>
<organism evidence="2 3">
    <name type="scientific">Acinetobacter tandoii</name>
    <dbReference type="NCBI Taxonomy" id="202954"/>
    <lineage>
        <taxon>Bacteria</taxon>
        <taxon>Pseudomonadati</taxon>
        <taxon>Pseudomonadota</taxon>
        <taxon>Gammaproteobacteria</taxon>
        <taxon>Moraxellales</taxon>
        <taxon>Moraxellaceae</taxon>
        <taxon>Acinetobacter</taxon>
    </lineage>
</organism>
<reference evidence="2 3" key="1">
    <citation type="submission" date="2019-09" db="EMBL/GenBank/DDBJ databases">
        <title>Draft genome sequence of Acinetobacter tandoii W4-4-4 isolated from environmental water sample.</title>
        <authorList>
            <person name="Wee S.K."/>
            <person name="Yan B."/>
            <person name="Mustaffa S.B."/>
            <person name="Yap E.P.H."/>
        </authorList>
    </citation>
    <scope>NUCLEOTIDE SEQUENCE [LARGE SCALE GENOMIC DNA]</scope>
    <source>
        <strain evidence="2 3">W4-4-4</strain>
    </source>
</reference>
<evidence type="ECO:0000313" key="2">
    <source>
        <dbReference type="EMBL" id="KAB1855934.1"/>
    </source>
</evidence>
<dbReference type="AlphaFoldDB" id="A0A5N4WFC4"/>
<dbReference type="RefSeq" id="WP_016168435.1">
    <property type="nucleotide sequence ID" value="NZ_BBNK01000003.1"/>
</dbReference>
<dbReference type="EMBL" id="VXLD01000004">
    <property type="protein sequence ID" value="KAB1855934.1"/>
    <property type="molecule type" value="Genomic_DNA"/>
</dbReference>
<sequence length="114" mass="13234">MRILKITLLIVSSFTAMGSYAASFDCARAVTVTEHKICNQLGLNDADVKMATSYNILKRLVPMGTRSVIQDEQVKWLRLRDQCRDNLRCLNDVYAMRQQRIDLYLQQIYQRGPY</sequence>
<protein>
    <recommendedName>
        <fullName evidence="4">DUF1311 domain-containing protein</fullName>
    </recommendedName>
</protein>
<dbReference type="PANTHER" id="PTHR37549">
    <property type="entry name" value="LIPOPROTEIN LPRI"/>
    <property type="match status" value="1"/>
</dbReference>
<gene>
    <name evidence="2" type="ORF">F4W09_09045</name>
</gene>
<dbReference type="InterPro" id="IPR052755">
    <property type="entry name" value="Lysozyme_Inhibitor_LprI"/>
</dbReference>
<name>A0A5N4WFC4_9GAMM</name>
<accession>A0A5N4WFC4</accession>
<evidence type="ECO:0000313" key="3">
    <source>
        <dbReference type="Proteomes" id="UP000325788"/>
    </source>
</evidence>
<dbReference type="PANTHER" id="PTHR37549:SF1">
    <property type="entry name" value="LIPOPROTEIN LPRI"/>
    <property type="match status" value="1"/>
</dbReference>
<evidence type="ECO:0000256" key="1">
    <source>
        <dbReference type="SAM" id="SignalP"/>
    </source>
</evidence>
<keyword evidence="1" id="KW-0732">Signal</keyword>
<dbReference type="Proteomes" id="UP000325788">
    <property type="component" value="Unassembled WGS sequence"/>
</dbReference>
<evidence type="ECO:0008006" key="4">
    <source>
        <dbReference type="Google" id="ProtNLM"/>
    </source>
</evidence>
<feature type="signal peptide" evidence="1">
    <location>
        <begin position="1"/>
        <end position="21"/>
    </location>
</feature>